<feature type="chain" id="PRO_5011496205" description="histidine kinase" evidence="10">
    <location>
        <begin position="22"/>
        <end position="678"/>
    </location>
</feature>
<evidence type="ECO:0000256" key="7">
    <source>
        <dbReference type="ARBA" id="ARBA00022840"/>
    </source>
</evidence>
<dbReference type="PANTHER" id="PTHR41523">
    <property type="entry name" value="TWO-COMPONENT SYSTEM SENSOR PROTEIN"/>
    <property type="match status" value="1"/>
</dbReference>
<dbReference type="SUPFAM" id="SSF55874">
    <property type="entry name" value="ATPase domain of HSP90 chaperone/DNA topoisomerase II/histidine kinase"/>
    <property type="match status" value="1"/>
</dbReference>
<evidence type="ECO:0000256" key="8">
    <source>
        <dbReference type="SAM" id="Coils"/>
    </source>
</evidence>
<dbReference type="Pfam" id="PF13181">
    <property type="entry name" value="TPR_8"/>
    <property type="match status" value="1"/>
</dbReference>
<dbReference type="GO" id="GO:0004673">
    <property type="term" value="F:protein histidine kinase activity"/>
    <property type="evidence" value="ECO:0007669"/>
    <property type="project" value="UniProtKB-EC"/>
</dbReference>
<reference evidence="12 13" key="1">
    <citation type="submission" date="2016-10" db="EMBL/GenBank/DDBJ databases">
        <authorList>
            <person name="de Groot N.N."/>
        </authorList>
    </citation>
    <scope>NUCLEOTIDE SEQUENCE [LARGE SCALE GENOMIC DNA]</scope>
    <source>
        <strain evidence="12 13">DSM 24956</strain>
    </source>
</reference>
<dbReference type="Pfam" id="PF13374">
    <property type="entry name" value="TPR_10"/>
    <property type="match status" value="1"/>
</dbReference>
<comment type="catalytic activity">
    <reaction evidence="1">
        <text>ATP + protein L-histidine = ADP + protein N-phospho-L-histidine.</text>
        <dbReference type="EC" id="2.7.13.3"/>
    </reaction>
</comment>
<dbReference type="Gene3D" id="3.30.565.10">
    <property type="entry name" value="Histidine kinase-like ATPase, C-terminal domain"/>
    <property type="match status" value="1"/>
</dbReference>
<keyword evidence="7" id="KW-0067">ATP-binding</keyword>
<evidence type="ECO:0000313" key="12">
    <source>
        <dbReference type="EMBL" id="SDX54674.1"/>
    </source>
</evidence>
<dbReference type="InterPro" id="IPR003594">
    <property type="entry name" value="HATPase_dom"/>
</dbReference>
<keyword evidence="9" id="KW-0472">Membrane</keyword>
<dbReference type="InterPro" id="IPR019734">
    <property type="entry name" value="TPR_rpt"/>
</dbReference>
<dbReference type="InterPro" id="IPR036890">
    <property type="entry name" value="HATPase_C_sf"/>
</dbReference>
<dbReference type="OrthoDB" id="9767435at2"/>
<dbReference type="AlphaFoldDB" id="A0A1H3CM46"/>
<dbReference type="InterPro" id="IPR011495">
    <property type="entry name" value="Sig_transdc_His_kin_sub2_dim/P"/>
</dbReference>
<feature type="domain" description="Histidine kinase" evidence="11">
    <location>
        <begin position="489"/>
        <end position="678"/>
    </location>
</feature>
<keyword evidence="3" id="KW-0597">Phosphoprotein</keyword>
<accession>A0A1H3CM46</accession>
<dbReference type="STRING" id="762486.SAMN05444411_106191"/>
<keyword evidence="9" id="KW-0812">Transmembrane</keyword>
<evidence type="ECO:0000256" key="1">
    <source>
        <dbReference type="ARBA" id="ARBA00000085"/>
    </source>
</evidence>
<keyword evidence="9" id="KW-1133">Transmembrane helix</keyword>
<keyword evidence="10" id="KW-0732">Signal</keyword>
<evidence type="ECO:0000256" key="4">
    <source>
        <dbReference type="ARBA" id="ARBA00022679"/>
    </source>
</evidence>
<evidence type="ECO:0000313" key="13">
    <source>
        <dbReference type="Proteomes" id="UP000199595"/>
    </source>
</evidence>
<feature type="signal peptide" evidence="10">
    <location>
        <begin position="1"/>
        <end position="21"/>
    </location>
</feature>
<dbReference type="SMART" id="SM00028">
    <property type="entry name" value="TPR"/>
    <property type="match status" value="6"/>
</dbReference>
<feature type="coiled-coil region" evidence="8">
    <location>
        <begin position="401"/>
        <end position="442"/>
    </location>
</feature>
<organism evidence="12 13">
    <name type="scientific">Lutibacter oricola</name>
    <dbReference type="NCBI Taxonomy" id="762486"/>
    <lineage>
        <taxon>Bacteria</taxon>
        <taxon>Pseudomonadati</taxon>
        <taxon>Bacteroidota</taxon>
        <taxon>Flavobacteriia</taxon>
        <taxon>Flavobacteriales</taxon>
        <taxon>Flavobacteriaceae</taxon>
        <taxon>Lutibacter</taxon>
    </lineage>
</organism>
<evidence type="ECO:0000256" key="9">
    <source>
        <dbReference type="SAM" id="Phobius"/>
    </source>
</evidence>
<dbReference type="Proteomes" id="UP000199595">
    <property type="component" value="Unassembled WGS sequence"/>
</dbReference>
<keyword evidence="8" id="KW-0175">Coiled coil</keyword>
<keyword evidence="13" id="KW-1185">Reference proteome</keyword>
<evidence type="ECO:0000256" key="10">
    <source>
        <dbReference type="SAM" id="SignalP"/>
    </source>
</evidence>
<feature type="coiled-coil region" evidence="8">
    <location>
        <begin position="514"/>
        <end position="541"/>
    </location>
</feature>
<dbReference type="Pfam" id="PF07568">
    <property type="entry name" value="HisKA_2"/>
    <property type="match status" value="1"/>
</dbReference>
<sequence>MQKMKKILLFLLVTISFVAHCQQAKIDSLKICLNEEKNTELEKLNLLKKLTELIHSNSKYKENFIYLKEFKNLSNKYNNDTLISKSNIYISEYYILKEDHKTAENIVKKTLKKQDSIKYPDNHYHLLNQLARITHAQGNFLGAKDIYEKAISKYEKNPTTLIIYFLYNNLSETYRQLGKKKLSEEAVLKSIEYAEKFDEINLVISSNTQLGWHLMELKEYEKADKYFLSSFNLNKIHNYENLGYSYRNLALNYSRWGKYGKAITHNEIALKFLQEIGDKRFSFDVMNSLAVTYNRMGNGRKGVDYGKKTLDLALELNHPIAIRVSKHTLAVAYKENKDYRESLELFNEIAKDTVVSSYSNNIDFRVSLLSNLSDIYLAQKNYKKSLITFKRFTVLKDSMEAKQKENRITEFETKYQTQKKEKENVQLKADNAEQALLTQKANTRNLLLAIGLLSVICIAFFIWKRYKSEAKAKQTISSQKNVIEELQKELHHRVKNNLNIIDAFVDEIKDDYQDSALEDKLEELQNRIASINEVHSQLYQSTDVTNVNLKKYIESLANNVASTYSNKNISVKQQINEDLKLQADKSSVLGLIVNEFLTNSYKYAFENEGEIKVNMNETEDSYILKLADNGKGLPDDFDINTIGSYGLRIMKLLSRQLKGTFELKNKNGVRLNIQFPKA</sequence>
<keyword evidence="5" id="KW-0547">Nucleotide-binding</keyword>
<feature type="transmembrane region" description="Helical" evidence="9">
    <location>
        <begin position="446"/>
        <end position="463"/>
    </location>
</feature>
<protein>
    <recommendedName>
        <fullName evidence="2">histidine kinase</fullName>
        <ecNumber evidence="2">2.7.13.3</ecNumber>
    </recommendedName>
</protein>
<keyword evidence="4" id="KW-0808">Transferase</keyword>
<evidence type="ECO:0000256" key="3">
    <source>
        <dbReference type="ARBA" id="ARBA00022553"/>
    </source>
</evidence>
<dbReference type="SUPFAM" id="SSF48452">
    <property type="entry name" value="TPR-like"/>
    <property type="match status" value="2"/>
</dbReference>
<dbReference type="EC" id="2.7.13.3" evidence="2"/>
<dbReference type="InterPro" id="IPR005467">
    <property type="entry name" value="His_kinase_dom"/>
</dbReference>
<dbReference type="GO" id="GO:0005524">
    <property type="term" value="F:ATP binding"/>
    <property type="evidence" value="ECO:0007669"/>
    <property type="project" value="UniProtKB-KW"/>
</dbReference>
<name>A0A1H3CM46_9FLAO</name>
<evidence type="ECO:0000256" key="2">
    <source>
        <dbReference type="ARBA" id="ARBA00012438"/>
    </source>
</evidence>
<keyword evidence="6 12" id="KW-0418">Kinase</keyword>
<dbReference type="PROSITE" id="PS50109">
    <property type="entry name" value="HIS_KIN"/>
    <property type="match status" value="1"/>
</dbReference>
<proteinExistence type="predicted"/>
<dbReference type="Gene3D" id="1.25.40.10">
    <property type="entry name" value="Tetratricopeptide repeat domain"/>
    <property type="match status" value="3"/>
</dbReference>
<evidence type="ECO:0000256" key="6">
    <source>
        <dbReference type="ARBA" id="ARBA00022777"/>
    </source>
</evidence>
<dbReference type="PANTHER" id="PTHR41523:SF8">
    <property type="entry name" value="ETHYLENE RESPONSE SENSOR PROTEIN"/>
    <property type="match status" value="1"/>
</dbReference>
<gene>
    <name evidence="12" type="ORF">SAMN05444411_106191</name>
</gene>
<dbReference type="EMBL" id="FNNJ01000006">
    <property type="protein sequence ID" value="SDX54674.1"/>
    <property type="molecule type" value="Genomic_DNA"/>
</dbReference>
<dbReference type="Pfam" id="PF02518">
    <property type="entry name" value="HATPase_c"/>
    <property type="match status" value="1"/>
</dbReference>
<dbReference type="InterPro" id="IPR011990">
    <property type="entry name" value="TPR-like_helical_dom_sf"/>
</dbReference>
<evidence type="ECO:0000259" key="11">
    <source>
        <dbReference type="PROSITE" id="PS50109"/>
    </source>
</evidence>
<evidence type="ECO:0000256" key="5">
    <source>
        <dbReference type="ARBA" id="ARBA00022741"/>
    </source>
</evidence>